<dbReference type="RefSeq" id="WP_211548469.1">
    <property type="nucleotide sequence ID" value="NZ_JAGTUF010000008.1"/>
</dbReference>
<dbReference type="InterPro" id="IPR011701">
    <property type="entry name" value="MFS"/>
</dbReference>
<keyword evidence="5 8" id="KW-0812">Transmembrane</keyword>
<sequence>MSAPSRFIVLILGTLTALAPLAIDMYLPALPQMQTDFAASTAQVQITLAAFLAGFALGPALYGPVSDGWGRKLPLYAGLGLFTLTSLACLFAPTVEWFTIARFFQAIGACAGGVIGRAMVRDLYPPQETQRVYASLMLVMGAAPIVAPMAGSLLINQFGWRSIFATQALLGAACLILLHRWLVESHPPHLRHRAGFLGALRAYARLLADRSFMAYALAGSAGMAGLFTYISGSPFVLIQYHGVALDHFGWIFGANAFGFILAGQINGRVLHKLDRHKVLAVAQWVQLVLATGLVLIAATDFGGVVGLSAGLFVTIACIGFIAPNSAVLVMAPRGGAIAGTASALLGMLQFAIGACASALVGLVHAHSAVPMAAVILGFALMGPLSLRLLKKT</sequence>
<feature type="transmembrane region" description="Helical" evidence="8">
    <location>
        <begin position="100"/>
        <end position="120"/>
    </location>
</feature>
<dbReference type="NCBIfam" id="TIGR00710">
    <property type="entry name" value="efflux_Bcr_CflA"/>
    <property type="match status" value="1"/>
</dbReference>
<evidence type="ECO:0000313" key="10">
    <source>
        <dbReference type="EMBL" id="MBR9972069.1"/>
    </source>
</evidence>
<evidence type="ECO:0000259" key="9">
    <source>
        <dbReference type="PROSITE" id="PS50850"/>
    </source>
</evidence>
<dbReference type="Proteomes" id="UP000680714">
    <property type="component" value="Unassembled WGS sequence"/>
</dbReference>
<comment type="caution">
    <text evidence="8">Lacks conserved residue(s) required for the propagation of feature annotation.</text>
</comment>
<comment type="similarity">
    <text evidence="2 8">Belongs to the major facilitator superfamily. Bcr/CmlA family.</text>
</comment>
<dbReference type="EMBL" id="JAGTUF010000008">
    <property type="protein sequence ID" value="MBR9972069.1"/>
    <property type="molecule type" value="Genomic_DNA"/>
</dbReference>
<dbReference type="InterPro" id="IPR020846">
    <property type="entry name" value="MFS_dom"/>
</dbReference>
<feature type="transmembrane region" description="Helical" evidence="8">
    <location>
        <begin position="75"/>
        <end position="94"/>
    </location>
</feature>
<feature type="domain" description="Major facilitator superfamily (MFS) profile" evidence="9">
    <location>
        <begin position="8"/>
        <end position="392"/>
    </location>
</feature>
<feature type="transmembrane region" description="Helical" evidence="8">
    <location>
        <begin position="163"/>
        <end position="183"/>
    </location>
</feature>
<dbReference type="InterPro" id="IPR004812">
    <property type="entry name" value="Efflux_drug-R_Bcr/CmlA"/>
</dbReference>
<keyword evidence="4" id="KW-1003">Cell membrane</keyword>
<feature type="transmembrane region" description="Helical" evidence="8">
    <location>
        <begin position="46"/>
        <end position="63"/>
    </location>
</feature>
<comment type="subcellular location">
    <subcellularLocation>
        <location evidence="8">Cell inner membrane</location>
        <topology evidence="8">Multi-pass membrane protein</topology>
    </subcellularLocation>
    <subcellularLocation>
        <location evidence="1">Cell membrane</location>
        <topology evidence="1">Multi-pass membrane protein</topology>
    </subcellularLocation>
</comment>
<evidence type="ECO:0000256" key="6">
    <source>
        <dbReference type="ARBA" id="ARBA00022989"/>
    </source>
</evidence>
<comment type="caution">
    <text evidence="10">The sequence shown here is derived from an EMBL/GenBank/DDBJ whole genome shotgun (WGS) entry which is preliminary data.</text>
</comment>
<dbReference type="SUPFAM" id="SSF103473">
    <property type="entry name" value="MFS general substrate transporter"/>
    <property type="match status" value="1"/>
</dbReference>
<keyword evidence="11" id="KW-1185">Reference proteome</keyword>
<dbReference type="PROSITE" id="PS50850">
    <property type="entry name" value="MFS"/>
    <property type="match status" value="1"/>
</dbReference>
<evidence type="ECO:0000256" key="5">
    <source>
        <dbReference type="ARBA" id="ARBA00022692"/>
    </source>
</evidence>
<name>A0ABS5ICB4_9PROT</name>
<feature type="transmembrane region" description="Helical" evidence="8">
    <location>
        <begin position="212"/>
        <end position="236"/>
    </location>
</feature>
<evidence type="ECO:0000256" key="8">
    <source>
        <dbReference type="RuleBase" id="RU365088"/>
    </source>
</evidence>
<feature type="transmembrane region" description="Helical" evidence="8">
    <location>
        <begin position="278"/>
        <end position="298"/>
    </location>
</feature>
<dbReference type="PANTHER" id="PTHR23502">
    <property type="entry name" value="MAJOR FACILITATOR SUPERFAMILY"/>
    <property type="match status" value="1"/>
</dbReference>
<evidence type="ECO:0000256" key="2">
    <source>
        <dbReference type="ARBA" id="ARBA00006236"/>
    </source>
</evidence>
<evidence type="ECO:0000256" key="4">
    <source>
        <dbReference type="ARBA" id="ARBA00022475"/>
    </source>
</evidence>
<proteinExistence type="inferred from homology"/>
<feature type="transmembrane region" description="Helical" evidence="8">
    <location>
        <begin position="369"/>
        <end position="389"/>
    </location>
</feature>
<feature type="transmembrane region" description="Helical" evidence="8">
    <location>
        <begin position="248"/>
        <end position="266"/>
    </location>
</feature>
<keyword evidence="8" id="KW-0997">Cell inner membrane</keyword>
<evidence type="ECO:0000256" key="3">
    <source>
        <dbReference type="ARBA" id="ARBA00022448"/>
    </source>
</evidence>
<feature type="transmembrane region" description="Helical" evidence="8">
    <location>
        <begin position="132"/>
        <end position="151"/>
    </location>
</feature>
<dbReference type="CDD" id="cd17320">
    <property type="entry name" value="MFS_MdfA_MDR_like"/>
    <property type="match status" value="1"/>
</dbReference>
<reference evidence="10 11" key="1">
    <citation type="submission" date="2021-04" db="EMBL/GenBank/DDBJ databases">
        <title>Magnetospirillum sulfuroxidans sp. nov., a facultative chemolithoautotrophic sulfur-oxidizing alphaproteobacterium isolated from freshwater sediment and proposals for Paramagetospirillum gen. nov., and Magnetospirillaceae fam. nov.</title>
        <authorList>
            <person name="Koziaeva V."/>
            <person name="Geelhoed J.S."/>
            <person name="Sorokin D.Y."/>
            <person name="Grouzdev D.S."/>
        </authorList>
    </citation>
    <scope>NUCLEOTIDE SEQUENCE [LARGE SCALE GENOMIC DNA]</scope>
    <source>
        <strain evidence="10 11">J10</strain>
    </source>
</reference>
<evidence type="ECO:0000256" key="1">
    <source>
        <dbReference type="ARBA" id="ARBA00004651"/>
    </source>
</evidence>
<dbReference type="InterPro" id="IPR036259">
    <property type="entry name" value="MFS_trans_sf"/>
</dbReference>
<dbReference type="Pfam" id="PF07690">
    <property type="entry name" value="MFS_1"/>
    <property type="match status" value="1"/>
</dbReference>
<keyword evidence="7 8" id="KW-0472">Membrane</keyword>
<protein>
    <recommendedName>
        <fullName evidence="8">Bcr/CflA family efflux transporter</fullName>
    </recommendedName>
</protein>
<accession>A0ABS5ICB4</accession>
<keyword evidence="3 8" id="KW-0813">Transport</keyword>
<organism evidence="10 11">
    <name type="scientific">Magnetospirillum sulfuroxidans</name>
    <dbReference type="NCBI Taxonomy" id="611300"/>
    <lineage>
        <taxon>Bacteria</taxon>
        <taxon>Pseudomonadati</taxon>
        <taxon>Pseudomonadota</taxon>
        <taxon>Alphaproteobacteria</taxon>
        <taxon>Rhodospirillales</taxon>
        <taxon>Rhodospirillaceae</taxon>
        <taxon>Magnetospirillum</taxon>
    </lineage>
</organism>
<feature type="transmembrane region" description="Helical" evidence="8">
    <location>
        <begin position="343"/>
        <end position="363"/>
    </location>
</feature>
<dbReference type="Gene3D" id="1.20.1720.10">
    <property type="entry name" value="Multidrug resistance protein D"/>
    <property type="match status" value="1"/>
</dbReference>
<evidence type="ECO:0000256" key="7">
    <source>
        <dbReference type="ARBA" id="ARBA00023136"/>
    </source>
</evidence>
<evidence type="ECO:0000313" key="11">
    <source>
        <dbReference type="Proteomes" id="UP000680714"/>
    </source>
</evidence>
<feature type="transmembrane region" description="Helical" evidence="8">
    <location>
        <begin position="304"/>
        <end position="331"/>
    </location>
</feature>
<gene>
    <name evidence="10" type="ORF">KEC16_10105</name>
</gene>
<dbReference type="PANTHER" id="PTHR23502:SF132">
    <property type="entry name" value="POLYAMINE TRANSPORTER 2-RELATED"/>
    <property type="match status" value="1"/>
</dbReference>
<keyword evidence="6 8" id="KW-1133">Transmembrane helix</keyword>